<gene>
    <name evidence="2" type="ORF">STCU_12308</name>
</gene>
<dbReference type="InterPro" id="IPR043502">
    <property type="entry name" value="DNA/RNA_pol_sf"/>
</dbReference>
<organism evidence="2 3">
    <name type="scientific">Strigomonas culicis</name>
    <dbReference type="NCBI Taxonomy" id="28005"/>
    <lineage>
        <taxon>Eukaryota</taxon>
        <taxon>Discoba</taxon>
        <taxon>Euglenozoa</taxon>
        <taxon>Kinetoplastea</taxon>
        <taxon>Metakinetoplastina</taxon>
        <taxon>Trypanosomatida</taxon>
        <taxon>Trypanosomatidae</taxon>
        <taxon>Strigomonadinae</taxon>
        <taxon>Strigomonas</taxon>
    </lineage>
</organism>
<dbReference type="PANTHER" id="PTHR19446">
    <property type="entry name" value="REVERSE TRANSCRIPTASES"/>
    <property type="match status" value="1"/>
</dbReference>
<dbReference type="Proteomes" id="UP000015354">
    <property type="component" value="Unassembled WGS sequence"/>
</dbReference>
<name>S9TDY8_9TRYP</name>
<evidence type="ECO:0000259" key="1">
    <source>
        <dbReference type="Pfam" id="PF00078"/>
    </source>
</evidence>
<dbReference type="OrthoDB" id="6429725at2759"/>
<dbReference type="InterPro" id="IPR000477">
    <property type="entry name" value="RT_dom"/>
</dbReference>
<reference evidence="2 3" key="1">
    <citation type="journal article" date="2013" name="PLoS ONE">
        <title>Predicting the Proteins of Angomonas deanei, Strigomonas culicis and Their Respective Endosymbionts Reveals New Aspects of the Trypanosomatidae Family.</title>
        <authorList>
            <person name="Motta M.C."/>
            <person name="Martins A.C."/>
            <person name="de Souza S.S."/>
            <person name="Catta-Preta C.M."/>
            <person name="Silva R."/>
            <person name="Klein C.C."/>
            <person name="de Almeida L.G."/>
            <person name="de Lima Cunha O."/>
            <person name="Ciapina L.P."/>
            <person name="Brocchi M."/>
            <person name="Colabardini A.C."/>
            <person name="de Araujo Lima B."/>
            <person name="Machado C.R."/>
            <person name="de Almeida Soares C.M."/>
            <person name="Probst C.M."/>
            <person name="de Menezes C.B."/>
            <person name="Thompson C.E."/>
            <person name="Bartholomeu D.C."/>
            <person name="Gradia D.F."/>
            <person name="Pavoni D.P."/>
            <person name="Grisard E.C."/>
            <person name="Fantinatti-Garboggini F."/>
            <person name="Marchini F.K."/>
            <person name="Rodrigues-Luiz G.F."/>
            <person name="Wagner G."/>
            <person name="Goldman G.H."/>
            <person name="Fietto J.L."/>
            <person name="Elias M.C."/>
            <person name="Goldman M.H."/>
            <person name="Sagot M.F."/>
            <person name="Pereira M."/>
            <person name="Stoco P.H."/>
            <person name="de Mendonca-Neto R.P."/>
            <person name="Teixeira S.M."/>
            <person name="Maciel T.E."/>
            <person name="de Oliveira Mendes T.A."/>
            <person name="Urmenyi T.P."/>
            <person name="de Souza W."/>
            <person name="Schenkman S."/>
            <person name="de Vasconcelos A.T."/>
        </authorList>
    </citation>
    <scope>NUCLEOTIDE SEQUENCE [LARGE SCALE GENOMIC DNA]</scope>
</reference>
<comment type="caution">
    <text evidence="2">The sequence shown here is derived from an EMBL/GenBank/DDBJ whole genome shotgun (WGS) entry which is preliminary data.</text>
</comment>
<feature type="domain" description="Reverse transcriptase" evidence="1">
    <location>
        <begin position="162"/>
        <end position="294"/>
    </location>
</feature>
<keyword evidence="3" id="KW-1185">Reference proteome</keyword>
<dbReference type="AlphaFoldDB" id="S9TDY8"/>
<protein>
    <recommendedName>
        <fullName evidence="1">Reverse transcriptase domain-containing protein</fullName>
    </recommendedName>
</protein>
<accession>S9TDY8</accession>
<evidence type="ECO:0000313" key="3">
    <source>
        <dbReference type="Proteomes" id="UP000015354"/>
    </source>
</evidence>
<sequence>MKALIFAPRRDEEWSRAFWGMVNRRLKSVSPALCFGNGKPMGRRSQAALFVELFSSKHARCLSAQAQAHRVKCEELLRTSPALPWSPLPVSRAEVGCALRQLRTNQSADPIGLKPVLFHQMSDASLERVADLFTSLLAESYMPPEWCSSQVIPLWKGEAKPRSEPGSYRPVSITHALCRLMERVVLARILHAVEVLERPLHPHQFGFRPGMSSELCLAHILSSLTDYHYFMGYAAPPNTGTCARGTRYETVCVAVDFTDAFCRVPPEAVECVLREREVPADLTAWAMAFYATDGCRCSWRSCLVGAFV</sequence>
<dbReference type="EMBL" id="ATMH01012495">
    <property type="protein sequence ID" value="EPY15154.1"/>
    <property type="molecule type" value="Genomic_DNA"/>
</dbReference>
<dbReference type="Pfam" id="PF00078">
    <property type="entry name" value="RVT_1"/>
    <property type="match status" value="1"/>
</dbReference>
<evidence type="ECO:0000313" key="2">
    <source>
        <dbReference type="EMBL" id="EPY15154.1"/>
    </source>
</evidence>
<proteinExistence type="predicted"/>
<dbReference type="SUPFAM" id="SSF56672">
    <property type="entry name" value="DNA/RNA polymerases"/>
    <property type="match status" value="1"/>
</dbReference>